<dbReference type="SUPFAM" id="SSF51161">
    <property type="entry name" value="Trimeric LpxA-like enzymes"/>
    <property type="match status" value="1"/>
</dbReference>
<dbReference type="Pfam" id="PF04613">
    <property type="entry name" value="LpxD"/>
    <property type="match status" value="1"/>
</dbReference>
<organism evidence="10 11">
    <name type="scientific">Hyphomicrobium denitrificans 1NES1</name>
    <dbReference type="NCBI Taxonomy" id="670307"/>
    <lineage>
        <taxon>Bacteria</taxon>
        <taxon>Pseudomonadati</taxon>
        <taxon>Pseudomonadota</taxon>
        <taxon>Alphaproteobacteria</taxon>
        <taxon>Hyphomicrobiales</taxon>
        <taxon>Hyphomicrobiaceae</taxon>
        <taxon>Hyphomicrobium</taxon>
    </lineage>
</organism>
<keyword evidence="2 7" id="KW-0441">Lipid A biosynthesis</keyword>
<dbReference type="UniPathway" id="UPA00973"/>
<reference evidence="10 11" key="1">
    <citation type="journal article" date="2013" name="Genome Announc.">
        <title>Genome sequences for three denitrifying bacterial strains isolated from a uranium- and nitrate-contaminated subsurface environment.</title>
        <authorList>
            <person name="Venkatramanan R."/>
            <person name="Prakash O."/>
            <person name="Woyke T."/>
            <person name="Chain P."/>
            <person name="Goodwin L.A."/>
            <person name="Watson D."/>
            <person name="Brooks S."/>
            <person name="Kostka J.E."/>
            <person name="Green S.J."/>
        </authorList>
    </citation>
    <scope>NUCLEOTIDE SEQUENCE [LARGE SCALE GENOMIC DNA]</scope>
    <source>
        <strain evidence="10 11">1NES1</strain>
    </source>
</reference>
<keyword evidence="5 7" id="KW-0443">Lipid metabolism</keyword>
<dbReference type="Proteomes" id="UP000005952">
    <property type="component" value="Chromosome"/>
</dbReference>
<dbReference type="GO" id="GO:0009245">
    <property type="term" value="P:lipid A biosynthetic process"/>
    <property type="evidence" value="ECO:0007669"/>
    <property type="project" value="UniProtKB-UniRule"/>
</dbReference>
<feature type="compositionally biased region" description="Basic and acidic residues" evidence="8">
    <location>
        <begin position="334"/>
        <end position="347"/>
    </location>
</feature>
<comment type="function">
    <text evidence="7">Catalyzes the N-acylation of UDP-3-O-acylglucosamine using 3-hydroxyacyl-ACP as the acyl donor. Is involved in the biosynthesis of lipid A, a phosphorylated glycolipid that anchors the lipopolysaccharide to the outer membrane of the cell.</text>
</comment>
<evidence type="ECO:0000256" key="7">
    <source>
        <dbReference type="HAMAP-Rule" id="MF_00523"/>
    </source>
</evidence>
<dbReference type="GO" id="GO:0103118">
    <property type="term" value="F:UDP-3-O-[(3R)-3-hydroxyacyl]-glucosamine N-acyltransferase activity"/>
    <property type="evidence" value="ECO:0007669"/>
    <property type="project" value="UniProtKB-EC"/>
</dbReference>
<dbReference type="EC" id="2.3.1.191" evidence="7"/>
<evidence type="ECO:0000259" key="9">
    <source>
        <dbReference type="Pfam" id="PF04613"/>
    </source>
</evidence>
<name>N0B3D0_9HYPH</name>
<comment type="catalytic activity">
    <reaction evidence="7">
        <text>a UDP-3-O-[(3R)-3-hydroxyacyl]-alpha-D-glucosamine + a (3R)-hydroxyacyl-[ACP] = a UDP-2-N,3-O-bis[(3R)-3-hydroxyacyl]-alpha-D-glucosamine + holo-[ACP] + H(+)</text>
        <dbReference type="Rhea" id="RHEA:53836"/>
        <dbReference type="Rhea" id="RHEA-COMP:9685"/>
        <dbReference type="Rhea" id="RHEA-COMP:9945"/>
        <dbReference type="ChEBI" id="CHEBI:15378"/>
        <dbReference type="ChEBI" id="CHEBI:64479"/>
        <dbReference type="ChEBI" id="CHEBI:78827"/>
        <dbReference type="ChEBI" id="CHEBI:137740"/>
        <dbReference type="ChEBI" id="CHEBI:137748"/>
        <dbReference type="EC" id="2.3.1.191"/>
    </reaction>
</comment>
<feature type="region of interest" description="Disordered" evidence="8">
    <location>
        <begin position="334"/>
        <end position="353"/>
    </location>
</feature>
<dbReference type="AlphaFoldDB" id="N0B3D0"/>
<evidence type="ECO:0000256" key="8">
    <source>
        <dbReference type="SAM" id="MobiDB-lite"/>
    </source>
</evidence>
<keyword evidence="11" id="KW-1185">Reference proteome</keyword>
<comment type="pathway">
    <text evidence="7">Bacterial outer membrane biogenesis; LPS lipid A biosynthesis.</text>
</comment>
<gene>
    <name evidence="7 10" type="primary">lpxD</name>
    <name evidence="10" type="ORF">HYPDE_29023</name>
</gene>
<dbReference type="CDD" id="cd03352">
    <property type="entry name" value="LbH_LpxD"/>
    <property type="match status" value="1"/>
</dbReference>
<dbReference type="PROSITE" id="PS00101">
    <property type="entry name" value="HEXAPEP_TRANSFERASES"/>
    <property type="match status" value="1"/>
</dbReference>
<dbReference type="PANTHER" id="PTHR43378">
    <property type="entry name" value="UDP-3-O-ACYLGLUCOSAMINE N-ACYLTRANSFERASE"/>
    <property type="match status" value="1"/>
</dbReference>
<dbReference type="eggNOG" id="COG1044">
    <property type="taxonomic scope" value="Bacteria"/>
</dbReference>
<dbReference type="GO" id="GO:0016410">
    <property type="term" value="F:N-acyltransferase activity"/>
    <property type="evidence" value="ECO:0007669"/>
    <property type="project" value="InterPro"/>
</dbReference>
<dbReference type="InterPro" id="IPR011004">
    <property type="entry name" value="Trimer_LpxA-like_sf"/>
</dbReference>
<dbReference type="EMBL" id="CP005587">
    <property type="protein sequence ID" value="AGK57483.1"/>
    <property type="molecule type" value="Genomic_DNA"/>
</dbReference>
<dbReference type="Gene3D" id="3.40.1390.10">
    <property type="entry name" value="MurE/MurF, N-terminal domain"/>
    <property type="match status" value="1"/>
</dbReference>
<keyword evidence="1 7" id="KW-0444">Lipid biosynthesis</keyword>
<comment type="similarity">
    <text evidence="7">Belongs to the transferase hexapeptide repeat family. LpxD subfamily.</text>
</comment>
<dbReference type="InterPro" id="IPR001451">
    <property type="entry name" value="Hexapep"/>
</dbReference>
<evidence type="ECO:0000256" key="6">
    <source>
        <dbReference type="ARBA" id="ARBA00023315"/>
    </source>
</evidence>
<dbReference type="HOGENOM" id="CLU_049865_0_2_5"/>
<keyword evidence="4 7" id="KW-0677">Repeat</keyword>
<evidence type="ECO:0000256" key="3">
    <source>
        <dbReference type="ARBA" id="ARBA00022679"/>
    </source>
</evidence>
<dbReference type="PANTHER" id="PTHR43378:SF2">
    <property type="entry name" value="UDP-3-O-ACYLGLUCOSAMINE N-ACYLTRANSFERASE 1, MITOCHONDRIAL-RELATED"/>
    <property type="match status" value="1"/>
</dbReference>
<dbReference type="STRING" id="670307.HYPDE_29023"/>
<protein>
    <recommendedName>
        <fullName evidence="7">UDP-3-O-acylglucosamine N-acyltransferase</fullName>
        <ecNumber evidence="7">2.3.1.191</ecNumber>
    </recommendedName>
</protein>
<dbReference type="Pfam" id="PF00132">
    <property type="entry name" value="Hexapep"/>
    <property type="match status" value="3"/>
</dbReference>
<evidence type="ECO:0000313" key="10">
    <source>
        <dbReference type="EMBL" id="AGK57483.1"/>
    </source>
</evidence>
<comment type="subunit">
    <text evidence="7">Homotrimer.</text>
</comment>
<dbReference type="Gene3D" id="2.160.10.10">
    <property type="entry name" value="Hexapeptide repeat proteins"/>
    <property type="match status" value="1"/>
</dbReference>
<evidence type="ECO:0000256" key="2">
    <source>
        <dbReference type="ARBA" id="ARBA00022556"/>
    </source>
</evidence>
<evidence type="ECO:0000256" key="1">
    <source>
        <dbReference type="ARBA" id="ARBA00022516"/>
    </source>
</evidence>
<proteinExistence type="inferred from homology"/>
<dbReference type="KEGG" id="hdt:HYPDE_29023"/>
<feature type="domain" description="UDP-3-O-[3-hydroxymyristoyl] glucosamine N-acyltransferase non-repeat region" evidence="9">
    <location>
        <begin position="35"/>
        <end position="102"/>
    </location>
</feature>
<dbReference type="NCBIfam" id="TIGR01853">
    <property type="entry name" value="lipid_A_lpxD"/>
    <property type="match status" value="1"/>
</dbReference>
<feature type="active site" description="Proton acceptor" evidence="7">
    <location>
        <position position="252"/>
    </location>
</feature>
<evidence type="ECO:0000313" key="11">
    <source>
        <dbReference type="Proteomes" id="UP000005952"/>
    </source>
</evidence>
<keyword evidence="3 7" id="KW-0808">Transferase</keyword>
<dbReference type="InterPro" id="IPR018357">
    <property type="entry name" value="Hexapep_transf_CS"/>
</dbReference>
<dbReference type="HAMAP" id="MF_00523">
    <property type="entry name" value="LpxD"/>
    <property type="match status" value="1"/>
</dbReference>
<dbReference type="InterPro" id="IPR007691">
    <property type="entry name" value="LpxD"/>
</dbReference>
<accession>N0B3D0</accession>
<dbReference type="InterPro" id="IPR020573">
    <property type="entry name" value="UDP_GlcNAc_AcTrfase_non-rep"/>
</dbReference>
<dbReference type="GO" id="GO:0016020">
    <property type="term" value="C:membrane"/>
    <property type="evidence" value="ECO:0007669"/>
    <property type="project" value="GOC"/>
</dbReference>
<dbReference type="OrthoDB" id="9784739at2"/>
<dbReference type="RefSeq" id="WP_015597518.1">
    <property type="nucleotide sequence ID" value="NC_021172.1"/>
</dbReference>
<evidence type="ECO:0000256" key="5">
    <source>
        <dbReference type="ARBA" id="ARBA00023098"/>
    </source>
</evidence>
<evidence type="ECO:0000256" key="4">
    <source>
        <dbReference type="ARBA" id="ARBA00022737"/>
    </source>
</evidence>
<keyword evidence="6 7" id="KW-0012">Acyltransferase</keyword>
<sequence>MEHPGFFERAGPYTLFEVAQAAGAELPAGADPAMQIEDVRPLAEATRAHITFIDNKKYLAQLDVTEAGACLVAPPLAGRVPAGTVALVTRQPYHGFARALALFYPSAVHPIVSTPGAAPVDPTAHLEDGVLVEPGAVIGREARIGSGTRIAAGAVVGARVTIGRNCYVGPLATVTHALVGDRVIIHSGVRIGQDGFGFAMGPGGHLKVPQIGRVIIQDDVEIGANTTIDRGALKDTMIGEGTKIDNLCQIGHNVILGRHCVIVAMCGISGSTELGDYVVMGGQSGTVGHIKIGTGAQVGGASHPAHDVPAGARYFGTPAKPLRESAREQALLKRLAARDKGNAEDGSKGSSGS</sequence>
<dbReference type="NCBIfam" id="NF002060">
    <property type="entry name" value="PRK00892.1"/>
    <property type="match status" value="1"/>
</dbReference>